<accession>A0A1M4W6X5</accession>
<dbReference type="STRING" id="288992.SAMN04488522_1011155"/>
<gene>
    <name evidence="1" type="ORF">SAMN04488522_1011155</name>
</gene>
<proteinExistence type="predicted"/>
<protein>
    <submittedName>
        <fullName evidence="1">Uncharacterized protein</fullName>
    </submittedName>
</protein>
<organism evidence="1 2">
    <name type="scientific">Pedobacter caeni</name>
    <dbReference type="NCBI Taxonomy" id="288992"/>
    <lineage>
        <taxon>Bacteria</taxon>
        <taxon>Pseudomonadati</taxon>
        <taxon>Bacteroidota</taxon>
        <taxon>Sphingobacteriia</taxon>
        <taxon>Sphingobacteriales</taxon>
        <taxon>Sphingobacteriaceae</taxon>
        <taxon>Pedobacter</taxon>
    </lineage>
</organism>
<dbReference type="Proteomes" id="UP000184287">
    <property type="component" value="Unassembled WGS sequence"/>
</dbReference>
<dbReference type="RefSeq" id="WP_143166705.1">
    <property type="nucleotide sequence ID" value="NZ_FQUQ01000001.1"/>
</dbReference>
<name>A0A1M4W6X5_9SPHI</name>
<sequence length="189" mass="21642">MALGYLSVFTVFFVVACSQSAKSQVQSAQNDKSKRIDVVYDTLSFKEEMSEILLKKNAALDKEKLKFYKKFINSGKINQLQKIRDRSSKTEIKYLGRLKDLKTKKSYHIITNFTIWGIGEMLSPRGRSEVVFIDDRQNSIMDYRLSMPGDLPIFIQKNVLFFQLEKKKLGISIMGGLPPQLCLPEIGCN</sequence>
<evidence type="ECO:0000313" key="2">
    <source>
        <dbReference type="Proteomes" id="UP000184287"/>
    </source>
</evidence>
<dbReference type="OrthoDB" id="790967at2"/>
<evidence type="ECO:0000313" key="1">
    <source>
        <dbReference type="EMBL" id="SHE76900.1"/>
    </source>
</evidence>
<dbReference type="EMBL" id="FQUQ01000001">
    <property type="protein sequence ID" value="SHE76900.1"/>
    <property type="molecule type" value="Genomic_DNA"/>
</dbReference>
<keyword evidence="2" id="KW-1185">Reference proteome</keyword>
<dbReference type="AlphaFoldDB" id="A0A1M4W6X5"/>
<reference evidence="2" key="1">
    <citation type="submission" date="2016-11" db="EMBL/GenBank/DDBJ databases">
        <authorList>
            <person name="Varghese N."/>
            <person name="Submissions S."/>
        </authorList>
    </citation>
    <scope>NUCLEOTIDE SEQUENCE [LARGE SCALE GENOMIC DNA]</scope>
    <source>
        <strain evidence="2">DSM 16990</strain>
    </source>
</reference>